<evidence type="ECO:0000313" key="2">
    <source>
        <dbReference type="Proteomes" id="UP001601976"/>
    </source>
</evidence>
<name>A0ABW6R9W4_9ACTN</name>
<accession>A0ABW6R9W4</accession>
<proteinExistence type="predicted"/>
<organism evidence="1 2">
    <name type="scientific">Streptomyces flavidovirens</name>
    <dbReference type="NCBI Taxonomy" id="67298"/>
    <lineage>
        <taxon>Bacteria</taxon>
        <taxon>Bacillati</taxon>
        <taxon>Actinomycetota</taxon>
        <taxon>Actinomycetes</taxon>
        <taxon>Kitasatosporales</taxon>
        <taxon>Streptomycetaceae</taxon>
        <taxon>Streptomyces</taxon>
    </lineage>
</organism>
<reference evidence="1 2" key="1">
    <citation type="submission" date="2024-10" db="EMBL/GenBank/DDBJ databases">
        <title>The Natural Products Discovery Center: Release of the First 8490 Sequenced Strains for Exploring Actinobacteria Biosynthetic Diversity.</title>
        <authorList>
            <person name="Kalkreuter E."/>
            <person name="Kautsar S.A."/>
            <person name="Yang D."/>
            <person name="Bader C.D."/>
            <person name="Teijaro C.N."/>
            <person name="Fluegel L."/>
            <person name="Davis C.M."/>
            <person name="Simpson J.R."/>
            <person name="Lauterbach L."/>
            <person name="Steele A.D."/>
            <person name="Gui C."/>
            <person name="Meng S."/>
            <person name="Li G."/>
            <person name="Viehrig K."/>
            <person name="Ye F."/>
            <person name="Su P."/>
            <person name="Kiefer A.F."/>
            <person name="Nichols A."/>
            <person name="Cepeda A.J."/>
            <person name="Yan W."/>
            <person name="Fan B."/>
            <person name="Jiang Y."/>
            <person name="Adhikari A."/>
            <person name="Zheng C.-J."/>
            <person name="Schuster L."/>
            <person name="Cowan T.M."/>
            <person name="Smanski M.J."/>
            <person name="Chevrette M.G."/>
            <person name="De Carvalho L.P.S."/>
            <person name="Shen B."/>
        </authorList>
    </citation>
    <scope>NUCLEOTIDE SEQUENCE [LARGE SCALE GENOMIC DNA]</scope>
    <source>
        <strain evidence="1 2">NPDC003029</strain>
    </source>
</reference>
<protein>
    <submittedName>
        <fullName evidence="1">Uncharacterized protein</fullName>
    </submittedName>
</protein>
<evidence type="ECO:0000313" key="1">
    <source>
        <dbReference type="EMBL" id="MFF3338293.1"/>
    </source>
</evidence>
<gene>
    <name evidence="1" type="ORF">ACFYWW_06075</name>
</gene>
<dbReference type="EMBL" id="JBIAPK010000002">
    <property type="protein sequence ID" value="MFF3338293.1"/>
    <property type="molecule type" value="Genomic_DNA"/>
</dbReference>
<keyword evidence="2" id="KW-1185">Reference proteome</keyword>
<sequence length="90" mass="10594">MFVLPVLVFEREVVDESELDEPEEPEESDEFDVFDELDELDEEEFEPDAFEFEEFEEFEPFEELVFPELPSLLPPPSPLLSPEVGLERLL</sequence>
<comment type="caution">
    <text evidence="1">The sequence shown here is derived from an EMBL/GenBank/DDBJ whole genome shotgun (WGS) entry which is preliminary data.</text>
</comment>
<dbReference type="Proteomes" id="UP001601976">
    <property type="component" value="Unassembled WGS sequence"/>
</dbReference>
<dbReference type="RefSeq" id="WP_387894315.1">
    <property type="nucleotide sequence ID" value="NZ_JBIAPK010000002.1"/>
</dbReference>